<protein>
    <submittedName>
        <fullName evidence="1">Uncharacterized protein</fullName>
    </submittedName>
</protein>
<evidence type="ECO:0000313" key="2">
    <source>
        <dbReference type="Proteomes" id="UP000243686"/>
    </source>
</evidence>
<dbReference type="AlphaFoldDB" id="A0A1S8X4N9"/>
<keyword evidence="2" id="KW-1185">Reference proteome</keyword>
<reference evidence="1 2" key="1">
    <citation type="submission" date="2015-03" db="EMBL/GenBank/DDBJ databases">
        <title>Draft genome of the nematode, Opisthorchis viverrini.</title>
        <authorList>
            <person name="Mitreva M."/>
        </authorList>
    </citation>
    <scope>NUCLEOTIDE SEQUENCE [LARGE SCALE GENOMIC DNA]</scope>
    <source>
        <strain evidence="1">Khon Kaen</strain>
    </source>
</reference>
<gene>
    <name evidence="1" type="ORF">X801_02422</name>
</gene>
<accession>A0A1S8X4N9</accession>
<name>A0A1S8X4N9_OPIVI</name>
<sequence>MTSNHLLPHEANAGIPSHCDLKEWFIRRWKQVDFYSLDLDMKKEHVTFINDNPFSVDLFCQADARRFGLVHTSVLFGYFSKKEDTGINKHLVGFGNCRLLSPELPWLLPWKLKSAVSDLAFGKRRIKSKAVPTPNPN</sequence>
<evidence type="ECO:0000313" key="1">
    <source>
        <dbReference type="EMBL" id="OON21680.1"/>
    </source>
</evidence>
<dbReference type="EMBL" id="KV892031">
    <property type="protein sequence ID" value="OON21680.1"/>
    <property type="molecule type" value="Genomic_DNA"/>
</dbReference>
<feature type="non-terminal residue" evidence="1">
    <location>
        <position position="137"/>
    </location>
</feature>
<proteinExistence type="predicted"/>
<organism evidence="1 2">
    <name type="scientific">Opisthorchis viverrini</name>
    <name type="common">Southeast Asian liver fluke</name>
    <dbReference type="NCBI Taxonomy" id="6198"/>
    <lineage>
        <taxon>Eukaryota</taxon>
        <taxon>Metazoa</taxon>
        <taxon>Spiralia</taxon>
        <taxon>Lophotrochozoa</taxon>
        <taxon>Platyhelminthes</taxon>
        <taxon>Trematoda</taxon>
        <taxon>Digenea</taxon>
        <taxon>Opisthorchiida</taxon>
        <taxon>Opisthorchiata</taxon>
        <taxon>Opisthorchiidae</taxon>
        <taxon>Opisthorchis</taxon>
    </lineage>
</organism>
<dbReference type="Proteomes" id="UP000243686">
    <property type="component" value="Unassembled WGS sequence"/>
</dbReference>